<protein>
    <recommendedName>
        <fullName evidence="1">DUF6671 domain-containing protein</fullName>
    </recommendedName>
</protein>
<dbReference type="OrthoDB" id="9793837at2"/>
<evidence type="ECO:0000313" key="2">
    <source>
        <dbReference type="EMBL" id="SHF87634.1"/>
    </source>
</evidence>
<dbReference type="InterPro" id="IPR046612">
    <property type="entry name" value="DUF6671"/>
</dbReference>
<organism evidence="2 3">
    <name type="scientific">Loktanella atrilutea</name>
    <dbReference type="NCBI Taxonomy" id="366533"/>
    <lineage>
        <taxon>Bacteria</taxon>
        <taxon>Pseudomonadati</taxon>
        <taxon>Pseudomonadota</taxon>
        <taxon>Alphaproteobacteria</taxon>
        <taxon>Rhodobacterales</taxon>
        <taxon>Roseobacteraceae</taxon>
        <taxon>Loktanella</taxon>
    </lineage>
</organism>
<keyword evidence="3" id="KW-1185">Reference proteome</keyword>
<accession>A0A1M5F7W6</accession>
<name>A0A1M5F7W6_LOKAT</name>
<feature type="domain" description="DUF6671" evidence="1">
    <location>
        <begin position="69"/>
        <end position="283"/>
    </location>
</feature>
<dbReference type="AlphaFoldDB" id="A0A1M5F7W6"/>
<dbReference type="Pfam" id="PF20376">
    <property type="entry name" value="DUF6671"/>
    <property type="match status" value="1"/>
</dbReference>
<dbReference type="Proteomes" id="UP000183987">
    <property type="component" value="Unassembled WGS sequence"/>
</dbReference>
<dbReference type="RefSeq" id="WP_072858817.1">
    <property type="nucleotide sequence ID" value="NZ_FQUE01000018.1"/>
</dbReference>
<evidence type="ECO:0000313" key="3">
    <source>
        <dbReference type="Proteomes" id="UP000183987"/>
    </source>
</evidence>
<reference evidence="3" key="1">
    <citation type="submission" date="2016-11" db="EMBL/GenBank/DDBJ databases">
        <authorList>
            <person name="Varghese N."/>
            <person name="Submissions S."/>
        </authorList>
    </citation>
    <scope>NUCLEOTIDE SEQUENCE [LARGE SCALE GENOMIC DNA]</scope>
    <source>
        <strain evidence="3">DSM 29326</strain>
    </source>
</reference>
<evidence type="ECO:0000259" key="1">
    <source>
        <dbReference type="Pfam" id="PF20376"/>
    </source>
</evidence>
<sequence length="283" mass="30603">MTLTDLTVRKVVVATMYGKERAFGPVLAKRLGWDLVVPDGFDTDALGTFTGEVPRSGTIEETAIAKARLGAAETGLSLAIASEGAYGPHPHFPFLGAGLEIAVLLDTHTGRVIREHILDERPVYDHITYGSQTELDSFLDRIRFPQQTVILRNQGKTDKIFKGIQDRDSLGTALIALSKSSAGETILIQTDMPAHLNPRRMESLGLLAEKLADRLTCKCPACDAAGFGLTDTRKGLRCAGCGHPTRLAVGEIWSCTVCSHLSHQPRRDGLAEADPGQCERCNP</sequence>
<proteinExistence type="predicted"/>
<gene>
    <name evidence="2" type="ORF">SAMN05444339_1184</name>
</gene>
<dbReference type="STRING" id="366533.SAMN05444339_1184"/>
<dbReference type="EMBL" id="FQUE01000018">
    <property type="protein sequence ID" value="SHF87634.1"/>
    <property type="molecule type" value="Genomic_DNA"/>
</dbReference>